<organism evidence="1 2">
    <name type="scientific">Prauserella cavernicola</name>
    <dbReference type="NCBI Taxonomy" id="2800127"/>
    <lineage>
        <taxon>Bacteria</taxon>
        <taxon>Bacillati</taxon>
        <taxon>Actinomycetota</taxon>
        <taxon>Actinomycetes</taxon>
        <taxon>Pseudonocardiales</taxon>
        <taxon>Pseudonocardiaceae</taxon>
        <taxon>Prauserella</taxon>
    </lineage>
</organism>
<comment type="caution">
    <text evidence="1">The sequence shown here is derived from an EMBL/GenBank/DDBJ whole genome shotgun (WGS) entry which is preliminary data.</text>
</comment>
<reference evidence="1" key="1">
    <citation type="submission" date="2020-12" db="EMBL/GenBank/DDBJ databases">
        <title>Prauserella sp. ASG 168, a novel actinomycete isolated from cave rock.</title>
        <authorList>
            <person name="Suriyachadkun C."/>
        </authorList>
    </citation>
    <scope>NUCLEOTIDE SEQUENCE</scope>
    <source>
        <strain evidence="1">ASG 168</strain>
    </source>
</reference>
<proteinExistence type="predicted"/>
<dbReference type="RefSeq" id="WP_200321565.1">
    <property type="nucleotide sequence ID" value="NZ_JAENJH010000006.1"/>
</dbReference>
<dbReference type="Proteomes" id="UP000635245">
    <property type="component" value="Unassembled WGS sequence"/>
</dbReference>
<evidence type="ECO:0000313" key="1">
    <source>
        <dbReference type="EMBL" id="MBK1787197.1"/>
    </source>
</evidence>
<evidence type="ECO:0000313" key="2">
    <source>
        <dbReference type="Proteomes" id="UP000635245"/>
    </source>
</evidence>
<gene>
    <name evidence="1" type="ORF">JHE00_22965</name>
</gene>
<keyword evidence="2" id="KW-1185">Reference proteome</keyword>
<dbReference type="AlphaFoldDB" id="A0A934V659"/>
<accession>A0A934V659</accession>
<name>A0A934V659_9PSEU</name>
<dbReference type="EMBL" id="JAENJH010000006">
    <property type="protein sequence ID" value="MBK1787197.1"/>
    <property type="molecule type" value="Genomic_DNA"/>
</dbReference>
<protein>
    <submittedName>
        <fullName evidence="1">Uncharacterized protein</fullName>
    </submittedName>
</protein>
<sequence length="444" mass="47318">MTIQHADWMTYVAEVQTALDEFGTALSDRYEQDLDDHKSVWTPADPKVPDPSWGHNGHPWEDVKPQIPEWVSEILASVTSAIPVYENQDLNALDTASEQLKGIASTLGYAPGTLGDHGRVPDLMEEINNAGGEWKGVSADTFGENFGKSVDPTMENQRDIAASLARLYSARAAINSATRGHVLSTIRQATESLGGTVASGAETGRWTFVSVVSVAVGFANAPLGAFLSVAAIIGSVVDPLDPAQKSAHDIGSVVTAVLEGLGNGKTKAEENELAYSNLVTALQDAITGKASTELELYDFTSGEGVGEAETGAYEVVRGTIERLAASCFAASEEYEHVIKAAIATDDADPHLKGINNTEQSGDVKLKDTRDTFVGFLQTTCARYREAGDRLMDAAREYDNSETTNADILNAIHKELDFNGDHAGTGGTVEQHIGATPAIARHWPS</sequence>